<proteinExistence type="inferred from homology"/>
<evidence type="ECO:0000256" key="2">
    <source>
        <dbReference type="ARBA" id="ARBA00022814"/>
    </source>
</evidence>
<protein>
    <recommendedName>
        <fullName evidence="6">Transcription antitermination protein NusB</fullName>
    </recommendedName>
    <alternativeName>
        <fullName evidence="6">Antitermination factor NusB</fullName>
    </alternativeName>
</protein>
<dbReference type="InterPro" id="IPR006027">
    <property type="entry name" value="NusB_RsmB_TIM44"/>
</dbReference>
<dbReference type="HAMAP" id="MF_00073">
    <property type="entry name" value="NusB"/>
    <property type="match status" value="1"/>
</dbReference>
<dbReference type="EMBL" id="DSJL01000011">
    <property type="protein sequence ID" value="HEF65403.1"/>
    <property type="molecule type" value="Genomic_DNA"/>
</dbReference>
<sequence>MTLSRIRRQARILALQILYEVDVAGHRLEDVLERYRSDPQYPQPVRRYAERLVTGVWADRERIDRMIGEAAPAFPVEQLPPVDRNILRIAIYELLHEADVPLKAAINEAVEIAKQYGGESSSRFVNGVLGTIAANLASSGS</sequence>
<comment type="similarity">
    <text evidence="1 6">Belongs to the NusB family.</text>
</comment>
<name>A0A7C2B6J8_THERO</name>
<dbReference type="GO" id="GO:0005829">
    <property type="term" value="C:cytosol"/>
    <property type="evidence" value="ECO:0007669"/>
    <property type="project" value="TreeGrafter"/>
</dbReference>
<dbReference type="GO" id="GO:0006353">
    <property type="term" value="P:DNA-templated transcription termination"/>
    <property type="evidence" value="ECO:0007669"/>
    <property type="project" value="UniProtKB-UniRule"/>
</dbReference>
<keyword evidence="3 6" id="KW-0694">RNA-binding</keyword>
<dbReference type="GO" id="GO:0031564">
    <property type="term" value="P:transcription antitermination"/>
    <property type="evidence" value="ECO:0007669"/>
    <property type="project" value="UniProtKB-KW"/>
</dbReference>
<evidence type="ECO:0000256" key="1">
    <source>
        <dbReference type="ARBA" id="ARBA00005952"/>
    </source>
</evidence>
<organism evidence="8">
    <name type="scientific">Thermomicrobium roseum</name>
    <dbReference type="NCBI Taxonomy" id="500"/>
    <lineage>
        <taxon>Bacteria</taxon>
        <taxon>Pseudomonadati</taxon>
        <taxon>Thermomicrobiota</taxon>
        <taxon>Thermomicrobia</taxon>
        <taxon>Thermomicrobiales</taxon>
        <taxon>Thermomicrobiaceae</taxon>
        <taxon>Thermomicrobium</taxon>
    </lineage>
</organism>
<dbReference type="PANTHER" id="PTHR11078">
    <property type="entry name" value="N UTILIZATION SUBSTANCE PROTEIN B-RELATED"/>
    <property type="match status" value="1"/>
</dbReference>
<feature type="domain" description="NusB/RsmB/TIM44" evidence="7">
    <location>
        <begin position="8"/>
        <end position="133"/>
    </location>
</feature>
<evidence type="ECO:0000256" key="5">
    <source>
        <dbReference type="ARBA" id="ARBA00023163"/>
    </source>
</evidence>
<gene>
    <name evidence="6 8" type="primary">nusB</name>
    <name evidence="8" type="ORF">ENP47_07380</name>
</gene>
<evidence type="ECO:0000256" key="6">
    <source>
        <dbReference type="HAMAP-Rule" id="MF_00073"/>
    </source>
</evidence>
<reference evidence="8" key="1">
    <citation type="journal article" date="2020" name="mSystems">
        <title>Genome- and Community-Level Interaction Insights into Carbon Utilization and Element Cycling Functions of Hydrothermarchaeota in Hydrothermal Sediment.</title>
        <authorList>
            <person name="Zhou Z."/>
            <person name="Liu Y."/>
            <person name="Xu W."/>
            <person name="Pan J."/>
            <person name="Luo Z.H."/>
            <person name="Li M."/>
        </authorList>
    </citation>
    <scope>NUCLEOTIDE SEQUENCE [LARGE SCALE GENOMIC DNA]</scope>
    <source>
        <strain evidence="8">SpSt-222</strain>
    </source>
</reference>
<dbReference type="InterPro" id="IPR035926">
    <property type="entry name" value="NusB-like_sf"/>
</dbReference>
<keyword evidence="5 6" id="KW-0804">Transcription</keyword>
<evidence type="ECO:0000313" key="8">
    <source>
        <dbReference type="EMBL" id="HEF65403.1"/>
    </source>
</evidence>
<dbReference type="AlphaFoldDB" id="A0A7C2B6J8"/>
<evidence type="ECO:0000256" key="4">
    <source>
        <dbReference type="ARBA" id="ARBA00023015"/>
    </source>
</evidence>
<dbReference type="CDD" id="cd00619">
    <property type="entry name" value="Terminator_NusB"/>
    <property type="match status" value="1"/>
</dbReference>
<dbReference type="NCBIfam" id="TIGR01951">
    <property type="entry name" value="nusB"/>
    <property type="match status" value="1"/>
</dbReference>
<dbReference type="Pfam" id="PF01029">
    <property type="entry name" value="NusB"/>
    <property type="match status" value="1"/>
</dbReference>
<dbReference type="Gene3D" id="1.10.940.10">
    <property type="entry name" value="NusB-like"/>
    <property type="match status" value="1"/>
</dbReference>
<comment type="caution">
    <text evidence="8">The sequence shown here is derived from an EMBL/GenBank/DDBJ whole genome shotgun (WGS) entry which is preliminary data.</text>
</comment>
<accession>A0A7C2B6J8</accession>
<dbReference type="InterPro" id="IPR011605">
    <property type="entry name" value="NusB_fam"/>
</dbReference>
<keyword evidence="2 6" id="KW-0889">Transcription antitermination</keyword>
<evidence type="ECO:0000256" key="3">
    <source>
        <dbReference type="ARBA" id="ARBA00022884"/>
    </source>
</evidence>
<keyword evidence="4 6" id="KW-0805">Transcription regulation</keyword>
<dbReference type="SUPFAM" id="SSF48013">
    <property type="entry name" value="NusB-like"/>
    <property type="match status" value="1"/>
</dbReference>
<comment type="function">
    <text evidence="6">Involved in transcription antitermination. Required for transcription of ribosomal RNA (rRNA) genes. Binds specifically to the boxA antiterminator sequence of the ribosomal RNA (rrn) operons.</text>
</comment>
<evidence type="ECO:0000259" key="7">
    <source>
        <dbReference type="Pfam" id="PF01029"/>
    </source>
</evidence>
<dbReference type="PANTHER" id="PTHR11078:SF3">
    <property type="entry name" value="ANTITERMINATION NUSB DOMAIN-CONTAINING PROTEIN"/>
    <property type="match status" value="1"/>
</dbReference>
<dbReference type="GO" id="GO:0003723">
    <property type="term" value="F:RNA binding"/>
    <property type="evidence" value="ECO:0007669"/>
    <property type="project" value="UniProtKB-UniRule"/>
</dbReference>